<sequence length="199" mass="21449">MTLINILDLIGTFVFAISGTLAASEKRFDIFGALFVASVTAVGGGTTRDMMLGATPVFWMIDTNYLLIISLAVSFTVLFKEKVAQLRKTLFLFDTMGLGVFTFIGLEKALLHDISPAIGVIMGTFTAVLGGIIRDTLCNEVPLIFRDEIYATACIVGCLVFIGFSFLGVSALICTWSCIGTVIGIRLIAIKYKIGLPKI</sequence>
<dbReference type="PANTHER" id="PTHR30506:SF3">
    <property type="entry name" value="UPF0126 INNER MEMBRANE PROTEIN YADS-RELATED"/>
    <property type="match status" value="1"/>
</dbReference>
<feature type="transmembrane region" description="Helical" evidence="7">
    <location>
        <begin position="6"/>
        <end position="23"/>
    </location>
</feature>
<evidence type="ECO:0000256" key="6">
    <source>
        <dbReference type="ARBA" id="ARBA00023136"/>
    </source>
</evidence>
<comment type="similarity">
    <text evidence="2">Belongs to the UPF0126 family.</text>
</comment>
<proteinExistence type="inferred from homology"/>
<evidence type="ECO:0000256" key="7">
    <source>
        <dbReference type="SAM" id="Phobius"/>
    </source>
</evidence>
<evidence type="ECO:0000256" key="3">
    <source>
        <dbReference type="ARBA" id="ARBA00022475"/>
    </source>
</evidence>
<accession>A0A7X9NYQ3</accession>
<dbReference type="PANTHER" id="PTHR30506">
    <property type="entry name" value="INNER MEMBRANE PROTEIN"/>
    <property type="match status" value="1"/>
</dbReference>
<keyword evidence="5 7" id="KW-1133">Transmembrane helix</keyword>
<comment type="caution">
    <text evidence="9">The sequence shown here is derived from an EMBL/GenBank/DDBJ whole genome shotgun (WGS) entry which is preliminary data.</text>
</comment>
<dbReference type="InterPro" id="IPR005115">
    <property type="entry name" value="Gly_transporter"/>
</dbReference>
<organism evidence="9 10">
    <name type="scientific">Flammeovirga aprica JL-4</name>
    <dbReference type="NCBI Taxonomy" id="694437"/>
    <lineage>
        <taxon>Bacteria</taxon>
        <taxon>Pseudomonadati</taxon>
        <taxon>Bacteroidota</taxon>
        <taxon>Cytophagia</taxon>
        <taxon>Cytophagales</taxon>
        <taxon>Flammeovirgaceae</taxon>
        <taxon>Flammeovirga</taxon>
    </lineage>
</organism>
<dbReference type="Proteomes" id="UP000576082">
    <property type="component" value="Unassembled WGS sequence"/>
</dbReference>
<feature type="domain" description="Glycine transporter" evidence="8">
    <location>
        <begin position="92"/>
        <end position="164"/>
    </location>
</feature>
<dbReference type="EMBL" id="JABANE010000001">
    <property type="protein sequence ID" value="NME66366.1"/>
    <property type="molecule type" value="Genomic_DNA"/>
</dbReference>
<evidence type="ECO:0000256" key="4">
    <source>
        <dbReference type="ARBA" id="ARBA00022692"/>
    </source>
</evidence>
<evidence type="ECO:0000259" key="8">
    <source>
        <dbReference type="Pfam" id="PF03458"/>
    </source>
</evidence>
<dbReference type="RefSeq" id="WP_169654142.1">
    <property type="nucleotide sequence ID" value="NZ_JABANE010000001.1"/>
</dbReference>
<feature type="transmembrane region" description="Helical" evidence="7">
    <location>
        <begin position="149"/>
        <end position="167"/>
    </location>
</feature>
<evidence type="ECO:0000256" key="1">
    <source>
        <dbReference type="ARBA" id="ARBA00004651"/>
    </source>
</evidence>
<name>A0A7X9NYQ3_9BACT</name>
<feature type="transmembrane region" description="Helical" evidence="7">
    <location>
        <begin position="58"/>
        <end position="79"/>
    </location>
</feature>
<evidence type="ECO:0000313" key="9">
    <source>
        <dbReference type="EMBL" id="NME66366.1"/>
    </source>
</evidence>
<keyword evidence="6 7" id="KW-0472">Membrane</keyword>
<gene>
    <name evidence="9" type="ORF">HHU12_00165</name>
</gene>
<keyword evidence="3" id="KW-1003">Cell membrane</keyword>
<feature type="transmembrane region" description="Helical" evidence="7">
    <location>
        <begin position="117"/>
        <end position="137"/>
    </location>
</feature>
<comment type="subcellular location">
    <subcellularLocation>
        <location evidence="1">Cell membrane</location>
        <topology evidence="1">Multi-pass membrane protein</topology>
    </subcellularLocation>
</comment>
<dbReference type="Pfam" id="PF03458">
    <property type="entry name" value="Gly_transporter"/>
    <property type="match status" value="2"/>
</dbReference>
<protein>
    <submittedName>
        <fullName evidence="9">Trimeric intracellular cation channel family protein</fullName>
    </submittedName>
</protein>
<reference evidence="9 10" key="1">
    <citation type="submission" date="2020-04" db="EMBL/GenBank/DDBJ databases">
        <title>Flammeovirga sp. SR4, a novel species isolated from seawater.</title>
        <authorList>
            <person name="Wang X."/>
        </authorList>
    </citation>
    <scope>NUCLEOTIDE SEQUENCE [LARGE SCALE GENOMIC DNA]</scope>
    <source>
        <strain evidence="9 10">ATCC 23126</strain>
    </source>
</reference>
<feature type="domain" description="Glycine transporter" evidence="8">
    <location>
        <begin position="6"/>
        <end position="80"/>
    </location>
</feature>
<evidence type="ECO:0000256" key="5">
    <source>
        <dbReference type="ARBA" id="ARBA00022989"/>
    </source>
</evidence>
<feature type="transmembrane region" description="Helical" evidence="7">
    <location>
        <begin position="173"/>
        <end position="190"/>
    </location>
</feature>
<dbReference type="AlphaFoldDB" id="A0A7X9NYQ3"/>
<evidence type="ECO:0000313" key="10">
    <source>
        <dbReference type="Proteomes" id="UP000576082"/>
    </source>
</evidence>
<feature type="transmembrane region" description="Helical" evidence="7">
    <location>
        <begin position="30"/>
        <end position="46"/>
    </location>
</feature>
<dbReference type="GO" id="GO:0005886">
    <property type="term" value="C:plasma membrane"/>
    <property type="evidence" value="ECO:0007669"/>
    <property type="project" value="UniProtKB-SubCell"/>
</dbReference>
<keyword evidence="4 7" id="KW-0812">Transmembrane</keyword>
<keyword evidence="10" id="KW-1185">Reference proteome</keyword>
<evidence type="ECO:0000256" key="2">
    <source>
        <dbReference type="ARBA" id="ARBA00008193"/>
    </source>
</evidence>
<feature type="transmembrane region" description="Helical" evidence="7">
    <location>
        <begin position="91"/>
        <end position="111"/>
    </location>
</feature>